<accession>A0A563DWT4</accession>
<name>A0A563DWT4_9MICO</name>
<dbReference type="RefSeq" id="WP_146318400.1">
    <property type="nucleotide sequence ID" value="NZ_VCQV01000025.1"/>
</dbReference>
<proteinExistence type="predicted"/>
<sequence length="176" mass="18378">MKLDDTAPAVLALHTAAPTADWPAPSIDEVTLRKVTFAEDTDLASRVTVAARAIDEFGSPMHVLASGDDGAVAIRLAVTHPELVKSLVLADATSHTALGDVTADLTAVTVPALVVCAAPELNSDLTASQELAGQISNGVFVVMDRVERPAHRARPDSFNAWSDSFISIVEGLRGLA</sequence>
<protein>
    <recommendedName>
        <fullName evidence="3">Alpha/beta hydrolase</fullName>
    </recommendedName>
</protein>
<evidence type="ECO:0000313" key="1">
    <source>
        <dbReference type="EMBL" id="TWP34686.1"/>
    </source>
</evidence>
<keyword evidence="2" id="KW-1185">Reference proteome</keyword>
<dbReference type="OrthoDB" id="3838038at2"/>
<dbReference type="Gene3D" id="3.40.50.1820">
    <property type="entry name" value="alpha/beta hydrolase"/>
    <property type="match status" value="1"/>
</dbReference>
<dbReference type="InterPro" id="IPR029058">
    <property type="entry name" value="AB_hydrolase_fold"/>
</dbReference>
<comment type="caution">
    <text evidence="1">The sequence shown here is derived from an EMBL/GenBank/DDBJ whole genome shotgun (WGS) entry which is preliminary data.</text>
</comment>
<evidence type="ECO:0000313" key="2">
    <source>
        <dbReference type="Proteomes" id="UP000320244"/>
    </source>
</evidence>
<organism evidence="1 2">
    <name type="scientific">Leekyejoonella antrihumi</name>
    <dbReference type="NCBI Taxonomy" id="1660198"/>
    <lineage>
        <taxon>Bacteria</taxon>
        <taxon>Bacillati</taxon>
        <taxon>Actinomycetota</taxon>
        <taxon>Actinomycetes</taxon>
        <taxon>Micrococcales</taxon>
        <taxon>Dermacoccaceae</taxon>
        <taxon>Leekyejoonella</taxon>
    </lineage>
</organism>
<evidence type="ECO:0008006" key="3">
    <source>
        <dbReference type="Google" id="ProtNLM"/>
    </source>
</evidence>
<dbReference type="AlphaFoldDB" id="A0A563DWT4"/>
<gene>
    <name evidence="1" type="ORF">FGL98_16360</name>
</gene>
<reference evidence="1 2" key="1">
    <citation type="submission" date="2019-05" db="EMBL/GenBank/DDBJ databases">
        <authorList>
            <person name="Lee S.D."/>
        </authorList>
    </citation>
    <scope>NUCLEOTIDE SEQUENCE [LARGE SCALE GENOMIC DNA]</scope>
    <source>
        <strain evidence="1 2">C5-26</strain>
    </source>
</reference>
<dbReference type="Proteomes" id="UP000320244">
    <property type="component" value="Unassembled WGS sequence"/>
</dbReference>
<reference evidence="1 2" key="2">
    <citation type="submission" date="2019-08" db="EMBL/GenBank/DDBJ databases">
        <title>Jejuicoccus antrihumi gen. nov., sp. nov., a new member of the family Dermacoccaceae isolated from a cave.</title>
        <authorList>
            <person name="Schumann P."/>
            <person name="Kim I.S."/>
        </authorList>
    </citation>
    <scope>NUCLEOTIDE SEQUENCE [LARGE SCALE GENOMIC DNA]</scope>
    <source>
        <strain evidence="1 2">C5-26</strain>
    </source>
</reference>
<dbReference type="SUPFAM" id="SSF53474">
    <property type="entry name" value="alpha/beta-Hydrolases"/>
    <property type="match status" value="1"/>
</dbReference>
<dbReference type="EMBL" id="VCQV01000025">
    <property type="protein sequence ID" value="TWP34686.1"/>
    <property type="molecule type" value="Genomic_DNA"/>
</dbReference>